<dbReference type="AlphaFoldDB" id="A0A2P2NZZ5"/>
<sequence length="31" mass="3661">MCMPGASSSHIYPIFVCRHLHRHMRTHIDIN</sequence>
<organism evidence="1">
    <name type="scientific">Rhizophora mucronata</name>
    <name type="common">Asiatic mangrove</name>
    <dbReference type="NCBI Taxonomy" id="61149"/>
    <lineage>
        <taxon>Eukaryota</taxon>
        <taxon>Viridiplantae</taxon>
        <taxon>Streptophyta</taxon>
        <taxon>Embryophyta</taxon>
        <taxon>Tracheophyta</taxon>
        <taxon>Spermatophyta</taxon>
        <taxon>Magnoliopsida</taxon>
        <taxon>eudicotyledons</taxon>
        <taxon>Gunneridae</taxon>
        <taxon>Pentapetalae</taxon>
        <taxon>rosids</taxon>
        <taxon>fabids</taxon>
        <taxon>Malpighiales</taxon>
        <taxon>Rhizophoraceae</taxon>
        <taxon>Rhizophora</taxon>
    </lineage>
</organism>
<proteinExistence type="predicted"/>
<evidence type="ECO:0000313" key="1">
    <source>
        <dbReference type="EMBL" id="MBX48012.1"/>
    </source>
</evidence>
<reference evidence="1" key="1">
    <citation type="submission" date="2018-02" db="EMBL/GenBank/DDBJ databases">
        <title>Rhizophora mucronata_Transcriptome.</title>
        <authorList>
            <person name="Meera S.P."/>
            <person name="Sreeshan A."/>
            <person name="Augustine A."/>
        </authorList>
    </citation>
    <scope>NUCLEOTIDE SEQUENCE</scope>
    <source>
        <tissue evidence="1">Leaf</tissue>
    </source>
</reference>
<dbReference type="EMBL" id="GGEC01067528">
    <property type="protein sequence ID" value="MBX48012.1"/>
    <property type="molecule type" value="Transcribed_RNA"/>
</dbReference>
<accession>A0A2P2NZZ5</accession>
<name>A0A2P2NZZ5_RHIMU</name>
<protein>
    <submittedName>
        <fullName evidence="1">Uncharacterized protein</fullName>
    </submittedName>
</protein>